<keyword evidence="13" id="KW-1185">Reference proteome</keyword>
<organism evidence="12 13">
    <name type="scientific">Aegilops tauschii subsp. strangulata</name>
    <name type="common">Goatgrass</name>
    <dbReference type="NCBI Taxonomy" id="200361"/>
    <lineage>
        <taxon>Eukaryota</taxon>
        <taxon>Viridiplantae</taxon>
        <taxon>Streptophyta</taxon>
        <taxon>Embryophyta</taxon>
        <taxon>Tracheophyta</taxon>
        <taxon>Spermatophyta</taxon>
        <taxon>Magnoliopsida</taxon>
        <taxon>Liliopsida</taxon>
        <taxon>Poales</taxon>
        <taxon>Poaceae</taxon>
        <taxon>BOP clade</taxon>
        <taxon>Pooideae</taxon>
        <taxon>Triticodae</taxon>
        <taxon>Triticeae</taxon>
        <taxon>Triticinae</taxon>
        <taxon>Aegilops</taxon>
    </lineage>
</organism>
<dbReference type="PROSITE" id="PS00592">
    <property type="entry name" value="GH9_2"/>
    <property type="match status" value="1"/>
</dbReference>
<sequence>GRHAHASASASPPPSLTSAGAMKEKHTPASCRGGGGGGVRCVVALLLAALVLSGDVAGATSFNYKDALTKSILFLEAQRSGKLPPDNRIKWRGDSGMEDGKLAHVDLTGGYYDAGDNVKYGLPLAFTVTTLAWAALAFKPELQAAGELKHVQEAIRWGTDYILKCAAKKNHMWVQVGDPNLDHQCWVRPENMPTPRTLYQIDGNTPGTEIAAETAAALAASAMVFRNDKNYARRLMNKAKLLYQFAKSHLKTYDGECPFYCSYSGYNDELLWAATWLFMATKRQVYADFITHEAISSSVAEFSWDLKYPGAQILLAPHNMNASGGMQSYKTQADNFVCAVLPDTPFHQVFITPGGMIHLRDGANSQYVTGTAFLFLVYADWLDTARQDVMCGATPIKPARLREFAKQQMDYLLGANPRGRSYVVGFGSNPPTQPHHRGASTPVLKPGTVVNCGMSFGDWFAPDRPNPNELTGAIMGGPDGADNFIDKRNASACTEPCTYINSLAIGALAALAGRGPNLVASKSHGYDQM</sequence>
<feature type="active site" evidence="8">
    <location>
        <position position="435"/>
    </location>
</feature>
<evidence type="ECO:0000256" key="3">
    <source>
        <dbReference type="ARBA" id="ARBA00022801"/>
    </source>
</evidence>
<protein>
    <recommendedName>
        <fullName evidence="9">Endoglucanase</fullName>
        <ecNumber evidence="9">3.2.1.4</ecNumber>
    </recommendedName>
</protein>
<dbReference type="InterPro" id="IPR018221">
    <property type="entry name" value="Glyco_hydro_9_His_AS"/>
</dbReference>
<evidence type="ECO:0000256" key="5">
    <source>
        <dbReference type="ARBA" id="ARBA00023277"/>
    </source>
</evidence>
<evidence type="ECO:0000256" key="8">
    <source>
        <dbReference type="PROSITE-ProRule" id="PRU10059"/>
    </source>
</evidence>
<feature type="region of interest" description="Disordered" evidence="10">
    <location>
        <begin position="1"/>
        <end position="33"/>
    </location>
</feature>
<dbReference type="InterPro" id="IPR012341">
    <property type="entry name" value="6hp_glycosidase-like_sf"/>
</dbReference>
<reference evidence="12" key="3">
    <citation type="journal article" date="2017" name="Nature">
        <title>Genome sequence of the progenitor of the wheat D genome Aegilops tauschii.</title>
        <authorList>
            <person name="Luo M.C."/>
            <person name="Gu Y.Q."/>
            <person name="Puiu D."/>
            <person name="Wang H."/>
            <person name="Twardziok S.O."/>
            <person name="Deal K.R."/>
            <person name="Huo N."/>
            <person name="Zhu T."/>
            <person name="Wang L."/>
            <person name="Wang Y."/>
            <person name="McGuire P.E."/>
            <person name="Liu S."/>
            <person name="Long H."/>
            <person name="Ramasamy R.K."/>
            <person name="Rodriguez J.C."/>
            <person name="Van S.L."/>
            <person name="Yuan L."/>
            <person name="Wang Z."/>
            <person name="Xia Z."/>
            <person name="Xiao L."/>
            <person name="Anderson O.D."/>
            <person name="Ouyang S."/>
            <person name="Liang Y."/>
            <person name="Zimin A.V."/>
            <person name="Pertea G."/>
            <person name="Qi P."/>
            <person name="Bennetzen J.L."/>
            <person name="Dai X."/>
            <person name="Dawson M.W."/>
            <person name="Muller H.G."/>
            <person name="Kugler K."/>
            <person name="Rivarola-Duarte L."/>
            <person name="Spannagl M."/>
            <person name="Mayer K.F.X."/>
            <person name="Lu F.H."/>
            <person name="Bevan M.W."/>
            <person name="Leroy P."/>
            <person name="Li P."/>
            <person name="You F.M."/>
            <person name="Sun Q."/>
            <person name="Liu Z."/>
            <person name="Lyons E."/>
            <person name="Wicker T."/>
            <person name="Salzberg S.L."/>
            <person name="Devos K.M."/>
            <person name="Dvorak J."/>
        </authorList>
    </citation>
    <scope>NUCLEOTIDE SEQUENCE [LARGE SCALE GENOMIC DNA]</scope>
    <source>
        <strain evidence="12">cv. AL8/78</strain>
    </source>
</reference>
<dbReference type="InterPro" id="IPR001701">
    <property type="entry name" value="Glyco_hydro_9"/>
</dbReference>
<dbReference type="SUPFAM" id="SSF48208">
    <property type="entry name" value="Six-hairpin glycosidases"/>
    <property type="match status" value="1"/>
</dbReference>
<evidence type="ECO:0000256" key="10">
    <source>
        <dbReference type="SAM" id="MobiDB-lite"/>
    </source>
</evidence>
<evidence type="ECO:0000256" key="9">
    <source>
        <dbReference type="RuleBase" id="RU361166"/>
    </source>
</evidence>
<dbReference type="FunFam" id="1.50.10.10:FF:000020">
    <property type="entry name" value="Endoglucanase"/>
    <property type="match status" value="1"/>
</dbReference>
<keyword evidence="5 8" id="KW-0119">Carbohydrate metabolism</keyword>
<comment type="catalytic activity">
    <reaction evidence="1 9">
        <text>Endohydrolysis of (1-&gt;4)-beta-D-glucosidic linkages in cellulose, lichenin and cereal beta-D-glucans.</text>
        <dbReference type="EC" id="3.2.1.4"/>
    </reaction>
</comment>
<dbReference type="PANTHER" id="PTHR22298">
    <property type="entry name" value="ENDO-1,4-BETA-GLUCANASE"/>
    <property type="match status" value="1"/>
</dbReference>
<keyword evidence="6 8" id="KW-0326">Glycosidase</keyword>
<evidence type="ECO:0000256" key="1">
    <source>
        <dbReference type="ARBA" id="ARBA00000966"/>
    </source>
</evidence>
<evidence type="ECO:0000256" key="7">
    <source>
        <dbReference type="ARBA" id="ARBA00023326"/>
    </source>
</evidence>
<name>A0A453PS59_AEGTS</name>
<evidence type="ECO:0000313" key="12">
    <source>
        <dbReference type="EnsemblPlants" id="AET6Gv20831500.1"/>
    </source>
</evidence>
<feature type="compositionally biased region" description="Low complexity" evidence="10">
    <location>
        <begin position="1"/>
        <end position="10"/>
    </location>
</feature>
<dbReference type="EC" id="3.2.1.4" evidence="9"/>
<dbReference type="GO" id="GO:0030245">
    <property type="term" value="P:cellulose catabolic process"/>
    <property type="evidence" value="ECO:0007669"/>
    <property type="project" value="UniProtKB-KW"/>
</dbReference>
<reference evidence="12" key="4">
    <citation type="submission" date="2019-03" db="UniProtKB">
        <authorList>
            <consortium name="EnsemblPlants"/>
        </authorList>
    </citation>
    <scope>IDENTIFICATION</scope>
</reference>
<evidence type="ECO:0000259" key="11">
    <source>
        <dbReference type="Pfam" id="PF00759"/>
    </source>
</evidence>
<evidence type="ECO:0000256" key="4">
    <source>
        <dbReference type="ARBA" id="ARBA00023001"/>
    </source>
</evidence>
<dbReference type="InterPro" id="IPR008928">
    <property type="entry name" value="6-hairpin_glycosidase_sf"/>
</dbReference>
<evidence type="ECO:0000313" key="13">
    <source>
        <dbReference type="Proteomes" id="UP000015105"/>
    </source>
</evidence>
<dbReference type="Pfam" id="PF00759">
    <property type="entry name" value="Glyco_hydro_9"/>
    <property type="match status" value="1"/>
</dbReference>
<reference evidence="12" key="5">
    <citation type="journal article" date="2021" name="G3 (Bethesda)">
        <title>Aegilops tauschii genome assembly Aet v5.0 features greater sequence contiguity and improved annotation.</title>
        <authorList>
            <person name="Wang L."/>
            <person name="Zhu T."/>
            <person name="Rodriguez J.C."/>
            <person name="Deal K.R."/>
            <person name="Dubcovsky J."/>
            <person name="McGuire P.E."/>
            <person name="Lux T."/>
            <person name="Spannagl M."/>
            <person name="Mayer K.F.X."/>
            <person name="Baldrich P."/>
            <person name="Meyers B.C."/>
            <person name="Huo N."/>
            <person name="Gu Y.Q."/>
            <person name="Zhou H."/>
            <person name="Devos K.M."/>
            <person name="Bennetzen J.L."/>
            <person name="Unver T."/>
            <person name="Budak H."/>
            <person name="Gulick P.J."/>
            <person name="Galiba G."/>
            <person name="Kalapos B."/>
            <person name="Nelson D.R."/>
            <person name="Li P."/>
            <person name="You F.M."/>
            <person name="Luo M.C."/>
            <person name="Dvorak J."/>
        </authorList>
    </citation>
    <scope>NUCLEOTIDE SEQUENCE [LARGE SCALE GENOMIC DNA]</scope>
    <source>
        <strain evidence="12">cv. AL8/78</strain>
    </source>
</reference>
<dbReference type="AlphaFoldDB" id="A0A453PS59"/>
<evidence type="ECO:0000256" key="2">
    <source>
        <dbReference type="ARBA" id="ARBA00007072"/>
    </source>
</evidence>
<reference evidence="13" key="1">
    <citation type="journal article" date="2014" name="Science">
        <title>Ancient hybridizations among the ancestral genomes of bread wheat.</title>
        <authorList>
            <consortium name="International Wheat Genome Sequencing Consortium,"/>
            <person name="Marcussen T."/>
            <person name="Sandve S.R."/>
            <person name="Heier L."/>
            <person name="Spannagl M."/>
            <person name="Pfeifer M."/>
            <person name="Jakobsen K.S."/>
            <person name="Wulff B.B."/>
            <person name="Steuernagel B."/>
            <person name="Mayer K.F."/>
            <person name="Olsen O.A."/>
        </authorList>
    </citation>
    <scope>NUCLEOTIDE SEQUENCE [LARGE SCALE GENOMIC DNA]</scope>
    <source>
        <strain evidence="13">cv. AL8/78</strain>
    </source>
</reference>
<dbReference type="STRING" id="200361.A0A453PS59"/>
<keyword evidence="4 9" id="KW-0136">Cellulose degradation</keyword>
<dbReference type="Gene3D" id="1.50.10.10">
    <property type="match status" value="1"/>
</dbReference>
<proteinExistence type="inferred from homology"/>
<dbReference type="Proteomes" id="UP000015105">
    <property type="component" value="Chromosome 6D"/>
</dbReference>
<dbReference type="Gramene" id="AET6Gv20831500.1">
    <property type="protein sequence ID" value="AET6Gv20831500.1"/>
    <property type="gene ID" value="AET6Gv20831500"/>
</dbReference>
<reference evidence="13" key="2">
    <citation type="journal article" date="2017" name="Nat. Plants">
        <title>The Aegilops tauschii genome reveals multiple impacts of transposons.</title>
        <authorList>
            <person name="Zhao G."/>
            <person name="Zou C."/>
            <person name="Li K."/>
            <person name="Wang K."/>
            <person name="Li T."/>
            <person name="Gao L."/>
            <person name="Zhang X."/>
            <person name="Wang H."/>
            <person name="Yang Z."/>
            <person name="Liu X."/>
            <person name="Jiang W."/>
            <person name="Mao L."/>
            <person name="Kong X."/>
            <person name="Jiao Y."/>
            <person name="Jia J."/>
        </authorList>
    </citation>
    <scope>NUCLEOTIDE SEQUENCE [LARGE SCALE GENOMIC DNA]</scope>
    <source>
        <strain evidence="13">cv. AL8/78</strain>
    </source>
</reference>
<keyword evidence="3 8" id="KW-0378">Hydrolase</keyword>
<comment type="similarity">
    <text evidence="2 8 9">Belongs to the glycosyl hydrolase 9 (cellulase E) family.</text>
</comment>
<dbReference type="GO" id="GO:0008810">
    <property type="term" value="F:cellulase activity"/>
    <property type="evidence" value="ECO:0007669"/>
    <property type="project" value="UniProtKB-EC"/>
</dbReference>
<feature type="domain" description="Glycoside hydrolase family 9" evidence="11">
    <location>
        <begin position="64"/>
        <end position="508"/>
    </location>
</feature>
<dbReference type="EnsemblPlants" id="AET6Gv20831500.1">
    <property type="protein sequence ID" value="AET6Gv20831500.1"/>
    <property type="gene ID" value="AET6Gv20831500"/>
</dbReference>
<evidence type="ECO:0000256" key="6">
    <source>
        <dbReference type="ARBA" id="ARBA00023295"/>
    </source>
</evidence>
<keyword evidence="7 8" id="KW-0624">Polysaccharide degradation</keyword>
<accession>A0A453PS59</accession>